<keyword evidence="6 7" id="KW-0472">Membrane</keyword>
<evidence type="ECO:0000256" key="2">
    <source>
        <dbReference type="ARBA" id="ARBA00022676"/>
    </source>
</evidence>
<evidence type="ECO:0000256" key="6">
    <source>
        <dbReference type="ARBA" id="ARBA00023136"/>
    </source>
</evidence>
<accession>A0ABW4L9D7</accession>
<evidence type="ECO:0000256" key="4">
    <source>
        <dbReference type="ARBA" id="ARBA00022692"/>
    </source>
</evidence>
<evidence type="ECO:0000256" key="5">
    <source>
        <dbReference type="ARBA" id="ARBA00022989"/>
    </source>
</evidence>
<evidence type="ECO:0000256" key="7">
    <source>
        <dbReference type="SAM" id="Phobius"/>
    </source>
</evidence>
<dbReference type="EMBL" id="JBHUEA010000001">
    <property type="protein sequence ID" value="MFD1720126.1"/>
    <property type="molecule type" value="Genomic_DNA"/>
</dbReference>
<dbReference type="SUPFAM" id="SSF53448">
    <property type="entry name" value="Nucleotide-diphospho-sugar transferases"/>
    <property type="match status" value="1"/>
</dbReference>
<feature type="transmembrane region" description="Helical" evidence="7">
    <location>
        <begin position="409"/>
        <end position="430"/>
    </location>
</feature>
<dbReference type="Proteomes" id="UP001597347">
    <property type="component" value="Unassembled WGS sequence"/>
</dbReference>
<keyword evidence="5 7" id="KW-1133">Transmembrane helix</keyword>
<dbReference type="InterPro" id="IPR029044">
    <property type="entry name" value="Nucleotide-diphossugar_trans"/>
</dbReference>
<organism evidence="8 9">
    <name type="scientific">Amnibacterium endophyticum</name>
    <dbReference type="NCBI Taxonomy" id="2109337"/>
    <lineage>
        <taxon>Bacteria</taxon>
        <taxon>Bacillati</taxon>
        <taxon>Actinomycetota</taxon>
        <taxon>Actinomycetes</taxon>
        <taxon>Micrococcales</taxon>
        <taxon>Microbacteriaceae</taxon>
        <taxon>Amnibacterium</taxon>
    </lineage>
</organism>
<comment type="subcellular location">
    <subcellularLocation>
        <location evidence="1">Membrane</location>
        <topology evidence="1">Multi-pass membrane protein</topology>
    </subcellularLocation>
</comment>
<evidence type="ECO:0000256" key="1">
    <source>
        <dbReference type="ARBA" id="ARBA00004141"/>
    </source>
</evidence>
<dbReference type="Pfam" id="PF13641">
    <property type="entry name" value="Glyco_tranf_2_3"/>
    <property type="match status" value="1"/>
</dbReference>
<keyword evidence="3" id="KW-0808">Transferase</keyword>
<proteinExistence type="predicted"/>
<dbReference type="CDD" id="cd06427">
    <property type="entry name" value="CESA_like_2"/>
    <property type="match status" value="1"/>
</dbReference>
<evidence type="ECO:0000313" key="8">
    <source>
        <dbReference type="EMBL" id="MFD1720126.1"/>
    </source>
</evidence>
<keyword evidence="4 7" id="KW-0812">Transmembrane</keyword>
<dbReference type="Gene3D" id="3.90.550.10">
    <property type="entry name" value="Spore Coat Polysaccharide Biosynthesis Protein SpsA, Chain A"/>
    <property type="match status" value="1"/>
</dbReference>
<dbReference type="RefSeq" id="WP_377931333.1">
    <property type="nucleotide sequence ID" value="NZ_JBHUEA010000001.1"/>
</dbReference>
<feature type="transmembrane region" description="Helical" evidence="7">
    <location>
        <begin position="442"/>
        <end position="462"/>
    </location>
</feature>
<dbReference type="InterPro" id="IPR050321">
    <property type="entry name" value="Glycosyltr_2/OpgH_subfam"/>
</dbReference>
<keyword evidence="2" id="KW-0328">Glycosyltransferase</keyword>
<dbReference type="PANTHER" id="PTHR43867:SF2">
    <property type="entry name" value="CELLULOSE SYNTHASE CATALYTIC SUBUNIT A [UDP-FORMING]"/>
    <property type="match status" value="1"/>
</dbReference>
<name>A0ABW4L9D7_9MICO</name>
<evidence type="ECO:0000256" key="3">
    <source>
        <dbReference type="ARBA" id="ARBA00022679"/>
    </source>
</evidence>
<sequence>MSTTPSSDSQIALRIQHGGEHNAHPRHAAVVLRPPQYNASTVATRPQIVVMVMVVALPLLLLPILGARIVVTAVLAAVTLLYLVDLAFNAWVVTGIARRRRQDIRVEQTEHDWPLYTVLCPIYREAAVLPQFVRAMTDLDYPTDRLQIILLLEEDDLETIGAARRLRLPQHFETLVVPDSLPKTKPKACNEGLRRARGEFTVIFDTEDIPEPDQLKKAVRRFRASRGDVACLQAPLNFYNPRQNTLTRLFTAEYTLWFDLLLEGLQDLRGPLPLGGTSNHFRTNVLIGLGGWDPYNVTEDCDLGIRLYKQGFRTGMLRSTTYEEANPNLRNWIRQRSRWIKGYMQTFLVHSRGGWRRSDPHILTFSLVVGGKVLVNFINPIMWAVTLLYFVARSVVGPVIESVYPPPLFYTALITLLLGNGLFVYTFLLGSAQRGNWDLVKYGLLAPVYWLAMSIAAVKAAWQLITRPFYWEKTHHGLHLSTSTAEPVAQVVRQALIEDQAP</sequence>
<gene>
    <name evidence="8" type="ORF">ACFSBI_01065</name>
</gene>
<comment type="caution">
    <text evidence="8">The sequence shown here is derived from an EMBL/GenBank/DDBJ whole genome shotgun (WGS) entry which is preliminary data.</text>
</comment>
<dbReference type="PANTHER" id="PTHR43867">
    <property type="entry name" value="CELLULOSE SYNTHASE CATALYTIC SUBUNIT A [UDP-FORMING]"/>
    <property type="match status" value="1"/>
</dbReference>
<protein>
    <submittedName>
        <fullName evidence="8">Glycosyltransferase family 2 protein</fullName>
    </submittedName>
</protein>
<feature type="transmembrane region" description="Helical" evidence="7">
    <location>
        <begin position="73"/>
        <end position="97"/>
    </location>
</feature>
<feature type="transmembrane region" description="Helical" evidence="7">
    <location>
        <begin position="362"/>
        <end position="389"/>
    </location>
</feature>
<feature type="transmembrane region" description="Helical" evidence="7">
    <location>
        <begin position="48"/>
        <end position="67"/>
    </location>
</feature>
<keyword evidence="9" id="KW-1185">Reference proteome</keyword>
<evidence type="ECO:0000313" key="9">
    <source>
        <dbReference type="Proteomes" id="UP001597347"/>
    </source>
</evidence>
<reference evidence="9" key="1">
    <citation type="journal article" date="2019" name="Int. J. Syst. Evol. Microbiol.">
        <title>The Global Catalogue of Microorganisms (GCM) 10K type strain sequencing project: providing services to taxonomists for standard genome sequencing and annotation.</title>
        <authorList>
            <consortium name="The Broad Institute Genomics Platform"/>
            <consortium name="The Broad Institute Genome Sequencing Center for Infectious Disease"/>
            <person name="Wu L."/>
            <person name="Ma J."/>
        </authorList>
    </citation>
    <scope>NUCLEOTIDE SEQUENCE [LARGE SCALE GENOMIC DNA]</scope>
    <source>
        <strain evidence="9">CGMCC 1.12471</strain>
    </source>
</reference>